<feature type="compositionally biased region" description="Basic and acidic residues" evidence="1">
    <location>
        <begin position="806"/>
        <end position="830"/>
    </location>
</feature>
<dbReference type="AlphaFoldDB" id="A0A8H7XXP4"/>
<evidence type="ECO:0000313" key="3">
    <source>
        <dbReference type="EMBL" id="KAG5167520.1"/>
    </source>
</evidence>
<reference evidence="3" key="1">
    <citation type="submission" date="2021-02" db="EMBL/GenBank/DDBJ databases">
        <title>Psilocybe cubensis genome.</title>
        <authorList>
            <person name="Mckernan K.J."/>
            <person name="Crawford S."/>
            <person name="Trippe A."/>
            <person name="Kane L.T."/>
            <person name="Mclaughlin S."/>
        </authorList>
    </citation>
    <scope>NUCLEOTIDE SEQUENCE [LARGE SCALE GENOMIC DNA]</scope>
    <source>
        <strain evidence="3">MGC-MH-2018</strain>
    </source>
</reference>
<feature type="region of interest" description="Disordered" evidence="1">
    <location>
        <begin position="1"/>
        <end position="26"/>
    </location>
</feature>
<dbReference type="OrthoDB" id="312874at2759"/>
<dbReference type="InterPro" id="IPR040976">
    <property type="entry name" value="Pkinase_fungal"/>
</dbReference>
<comment type="caution">
    <text evidence="3">The sequence shown here is derived from an EMBL/GenBank/DDBJ whole genome shotgun (WGS) entry which is preliminary data.</text>
</comment>
<evidence type="ECO:0000259" key="2">
    <source>
        <dbReference type="Pfam" id="PF17667"/>
    </source>
</evidence>
<proteinExistence type="predicted"/>
<feature type="region of interest" description="Disordered" evidence="1">
    <location>
        <begin position="798"/>
        <end position="838"/>
    </location>
</feature>
<protein>
    <recommendedName>
        <fullName evidence="2">Fungal-type protein kinase domain-containing protein</fullName>
    </recommendedName>
</protein>
<name>A0A8H7XXP4_PSICU</name>
<dbReference type="PANTHER" id="PTHR38248:SF2">
    <property type="entry name" value="FUNK1 11"/>
    <property type="match status" value="1"/>
</dbReference>
<sequence length="838" mass="94992">MTNENKTKTTKPLPFPDTPRSQKSFGQDIGIVQLRNQIAREMDCEFITCSVENFMKAYLDFVPNEKETQYFIKKLLEDIPTGRGAGPYSLRSDTEPIPSVLTGDETSFAFRAYPPKKKIAVLTDNEIAVFKGWEKIAEAIGNIDYPGQRKRNRFSYVSVPHKSIDSPNRGSNNKIDAAFVAAWDKNKPLQTTDIAVVMEHKLSESQKRQNALQAVSANVQIMNDDVRRMFTFGITAEQRNVTLWYHGRSHSAASHTFDFTENPKLFIQVLIAFSFATEEELGYDPTVTLEGDGNYTFKLPESLGSKDFRLFRTLEPLSLYRSNNITGRMARVYKVVEVSESGEVLGDPLVLKDVWLDSSAETEKQIQEAIFDDIERFWNSTDEPTELKMIKEAHKQIVDDGSYKKYFLQIVLDHIGRETKMTAEGGIATQRLLVEPELPPHILRFGTENEESQFLNDQASVDTHPIASQFPESPVVPRKYSPKRQYRVLFKEVCKTSGRLATLGEVVNVLLQILTPIQLLFCAGWVHRDISSGNILAFKKNLESKGPWLAKLSDLEYAKKFPLQNGSKRAGNPKTGTPYFMPLEVMMSSYLFSSDHDKRITAREHGTPSSFPAHNPLDIEEARYLERGANLERKAQETPAIAETGVAHNFQHDLESIWWILFWNICCRLDPEQSTPFLQNFGKAIFINEIKPSNARIHCITKTSFGESIIANAPKSISSFVSLLFVLREDLYQDYIERGREGAYNDVGSYAKIHDRFLFLFKIFNKQATAAQDLGASSGRDLHWSELSLLVKNYSSTVAEGSAVGEPERKRPRSEEDHIDSREAASEGRTKAKQPRKK</sequence>
<dbReference type="Gene3D" id="1.10.510.10">
    <property type="entry name" value="Transferase(Phosphotransferase) domain 1"/>
    <property type="match status" value="1"/>
</dbReference>
<evidence type="ECO:0000256" key="1">
    <source>
        <dbReference type="SAM" id="MobiDB-lite"/>
    </source>
</evidence>
<gene>
    <name evidence="3" type="ORF">JR316_007871</name>
</gene>
<feature type="domain" description="Fungal-type protein kinase" evidence="2">
    <location>
        <begin position="185"/>
        <end position="663"/>
    </location>
</feature>
<accession>A0A8H7XXP4</accession>
<dbReference type="SUPFAM" id="SSF56112">
    <property type="entry name" value="Protein kinase-like (PK-like)"/>
    <property type="match status" value="1"/>
</dbReference>
<organism evidence="3">
    <name type="scientific">Psilocybe cubensis</name>
    <name type="common">Psychedelic mushroom</name>
    <name type="synonym">Stropharia cubensis</name>
    <dbReference type="NCBI Taxonomy" id="181762"/>
    <lineage>
        <taxon>Eukaryota</taxon>
        <taxon>Fungi</taxon>
        <taxon>Dikarya</taxon>
        <taxon>Basidiomycota</taxon>
        <taxon>Agaricomycotina</taxon>
        <taxon>Agaricomycetes</taxon>
        <taxon>Agaricomycetidae</taxon>
        <taxon>Agaricales</taxon>
        <taxon>Agaricineae</taxon>
        <taxon>Strophariaceae</taxon>
        <taxon>Psilocybe</taxon>
    </lineage>
</organism>
<dbReference type="InterPro" id="IPR011009">
    <property type="entry name" value="Kinase-like_dom_sf"/>
</dbReference>
<dbReference type="PANTHER" id="PTHR38248">
    <property type="entry name" value="FUNK1 6"/>
    <property type="match status" value="1"/>
</dbReference>
<dbReference type="Pfam" id="PF17667">
    <property type="entry name" value="Pkinase_fungal"/>
    <property type="match status" value="1"/>
</dbReference>
<dbReference type="EMBL" id="JAFIQS010000007">
    <property type="protein sequence ID" value="KAG5167520.1"/>
    <property type="molecule type" value="Genomic_DNA"/>
</dbReference>